<dbReference type="EMBL" id="JAYRBN010000057">
    <property type="protein sequence ID" value="KAL2742581.1"/>
    <property type="molecule type" value="Genomic_DNA"/>
</dbReference>
<proteinExistence type="predicted"/>
<evidence type="ECO:0000313" key="2">
    <source>
        <dbReference type="Proteomes" id="UP001607303"/>
    </source>
</evidence>
<dbReference type="Proteomes" id="UP001607303">
    <property type="component" value="Unassembled WGS sequence"/>
</dbReference>
<name>A0ABD2CBZ9_VESMC</name>
<organism evidence="1 2">
    <name type="scientific">Vespula maculifrons</name>
    <name type="common">Eastern yellow jacket</name>
    <name type="synonym">Wasp</name>
    <dbReference type="NCBI Taxonomy" id="7453"/>
    <lineage>
        <taxon>Eukaryota</taxon>
        <taxon>Metazoa</taxon>
        <taxon>Ecdysozoa</taxon>
        <taxon>Arthropoda</taxon>
        <taxon>Hexapoda</taxon>
        <taxon>Insecta</taxon>
        <taxon>Pterygota</taxon>
        <taxon>Neoptera</taxon>
        <taxon>Endopterygota</taxon>
        <taxon>Hymenoptera</taxon>
        <taxon>Apocrita</taxon>
        <taxon>Aculeata</taxon>
        <taxon>Vespoidea</taxon>
        <taxon>Vespidae</taxon>
        <taxon>Vespinae</taxon>
        <taxon>Vespula</taxon>
    </lineage>
</organism>
<keyword evidence="2" id="KW-1185">Reference proteome</keyword>
<gene>
    <name evidence="1" type="ORF">V1477_009182</name>
</gene>
<sequence>MGEESFRLFRPLVILNDITGEQERKSSLLYCPDAKLGRLPTSMGALKKSTSGCVWLTCGFVAADSWLAQRRVFLVLSISTIVKRNNRMETDFG</sequence>
<comment type="caution">
    <text evidence="1">The sequence shown here is derived from an EMBL/GenBank/DDBJ whole genome shotgun (WGS) entry which is preliminary data.</text>
</comment>
<dbReference type="AlphaFoldDB" id="A0ABD2CBZ9"/>
<evidence type="ECO:0000313" key="1">
    <source>
        <dbReference type="EMBL" id="KAL2742581.1"/>
    </source>
</evidence>
<protein>
    <submittedName>
        <fullName evidence="1">Uncharacterized protein</fullName>
    </submittedName>
</protein>
<reference evidence="1 2" key="1">
    <citation type="journal article" date="2024" name="Ann. Entomol. Soc. Am.">
        <title>Genomic analyses of the southern and eastern yellowjacket wasps (Hymenoptera: Vespidae) reveal evolutionary signatures of social life.</title>
        <authorList>
            <person name="Catto M.A."/>
            <person name="Caine P.B."/>
            <person name="Orr S.E."/>
            <person name="Hunt B.G."/>
            <person name="Goodisman M.A.D."/>
        </authorList>
    </citation>
    <scope>NUCLEOTIDE SEQUENCE [LARGE SCALE GENOMIC DNA]</scope>
    <source>
        <strain evidence="1">232</strain>
        <tissue evidence="1">Head and thorax</tissue>
    </source>
</reference>
<accession>A0ABD2CBZ9</accession>